<dbReference type="InterPro" id="IPR036890">
    <property type="entry name" value="HATPase_C_sf"/>
</dbReference>
<evidence type="ECO:0000259" key="3">
    <source>
        <dbReference type="Pfam" id="PF13581"/>
    </source>
</evidence>
<keyword evidence="1" id="KW-0418">Kinase</keyword>
<keyword evidence="5" id="KW-1185">Reference proteome</keyword>
<evidence type="ECO:0000313" key="5">
    <source>
        <dbReference type="Proteomes" id="UP001431313"/>
    </source>
</evidence>
<accession>A0ABT2CLT8</accession>
<evidence type="ECO:0000313" key="4">
    <source>
        <dbReference type="EMBL" id="MCS0638398.1"/>
    </source>
</evidence>
<keyword evidence="4" id="KW-0067">ATP-binding</keyword>
<dbReference type="SUPFAM" id="SSF55874">
    <property type="entry name" value="ATPase domain of HSP90 chaperone/DNA topoisomerase II/histidine kinase"/>
    <property type="match status" value="1"/>
</dbReference>
<evidence type="ECO:0000256" key="2">
    <source>
        <dbReference type="SAM" id="MobiDB-lite"/>
    </source>
</evidence>
<feature type="domain" description="Histidine kinase/HSP90-like ATPase" evidence="3">
    <location>
        <begin position="63"/>
        <end position="181"/>
    </location>
</feature>
<dbReference type="GO" id="GO:0005524">
    <property type="term" value="F:ATP binding"/>
    <property type="evidence" value="ECO:0007669"/>
    <property type="project" value="UniProtKB-KW"/>
</dbReference>
<dbReference type="EMBL" id="JANUGQ010000022">
    <property type="protein sequence ID" value="MCS0638398.1"/>
    <property type="molecule type" value="Genomic_DNA"/>
</dbReference>
<dbReference type="PANTHER" id="PTHR35526:SF3">
    <property type="entry name" value="ANTI-SIGMA-F FACTOR RSBW"/>
    <property type="match status" value="1"/>
</dbReference>
<dbReference type="InterPro" id="IPR003594">
    <property type="entry name" value="HATPase_dom"/>
</dbReference>
<gene>
    <name evidence="4" type="ORF">NX801_22625</name>
</gene>
<reference evidence="4" key="1">
    <citation type="submission" date="2022-08" db="EMBL/GenBank/DDBJ databases">
        <authorList>
            <person name="Somphong A."/>
            <person name="Phongsopitanun W."/>
        </authorList>
    </citation>
    <scope>NUCLEOTIDE SEQUENCE</scope>
    <source>
        <strain evidence="4">LP05-1</strain>
    </source>
</reference>
<dbReference type="RefSeq" id="WP_258789685.1">
    <property type="nucleotide sequence ID" value="NZ_JANUGQ010000022.1"/>
</dbReference>
<proteinExistence type="predicted"/>
<keyword evidence="4" id="KW-0547">Nucleotide-binding</keyword>
<sequence>MTTDMSALSTALTAPGFWSHTAEPGANPPLSVPEEPDEPDVYGDPPRDFVIPGGFAACGLGGRLESAGQARRFATATLGTWSLPGLVPDLEVVVSELVTNAVRHALGAAPDREPECPVWLGLFRSPGRLVCMVTDPSTRPPRPCSPDEAAEGGRGLALVGALSESWSWSLTPPRGKAVWATLPAPAPLG</sequence>
<comment type="caution">
    <text evidence="4">The sequence shown here is derived from an EMBL/GenBank/DDBJ whole genome shotgun (WGS) entry which is preliminary data.</text>
</comment>
<dbReference type="Gene3D" id="3.30.565.10">
    <property type="entry name" value="Histidine kinase-like ATPase, C-terminal domain"/>
    <property type="match status" value="1"/>
</dbReference>
<dbReference type="InterPro" id="IPR050267">
    <property type="entry name" value="Anti-sigma-factor_SerPK"/>
</dbReference>
<keyword evidence="1" id="KW-0723">Serine/threonine-protein kinase</keyword>
<dbReference type="CDD" id="cd16936">
    <property type="entry name" value="HATPase_RsbW-like"/>
    <property type="match status" value="1"/>
</dbReference>
<dbReference type="Pfam" id="PF13581">
    <property type="entry name" value="HATPase_c_2"/>
    <property type="match status" value="1"/>
</dbReference>
<keyword evidence="1" id="KW-0808">Transferase</keyword>
<name>A0ABT2CLT8_9ACTN</name>
<evidence type="ECO:0000256" key="1">
    <source>
        <dbReference type="ARBA" id="ARBA00022527"/>
    </source>
</evidence>
<organism evidence="4 5">
    <name type="scientific">Streptomyces pyxinae</name>
    <dbReference type="NCBI Taxonomy" id="2970734"/>
    <lineage>
        <taxon>Bacteria</taxon>
        <taxon>Bacillati</taxon>
        <taxon>Actinomycetota</taxon>
        <taxon>Actinomycetes</taxon>
        <taxon>Kitasatosporales</taxon>
        <taxon>Streptomycetaceae</taxon>
        <taxon>Streptomyces</taxon>
    </lineage>
</organism>
<dbReference type="Proteomes" id="UP001431313">
    <property type="component" value="Unassembled WGS sequence"/>
</dbReference>
<feature type="region of interest" description="Disordered" evidence="2">
    <location>
        <begin position="16"/>
        <end position="45"/>
    </location>
</feature>
<protein>
    <submittedName>
        <fullName evidence="4">ATP-binding protein</fullName>
    </submittedName>
</protein>
<dbReference type="PANTHER" id="PTHR35526">
    <property type="entry name" value="ANTI-SIGMA-F FACTOR RSBW-RELATED"/>
    <property type="match status" value="1"/>
</dbReference>